<sequence>SIYSRDKAPVPSVASSELKAGDHVRHAQFGDGVVVSCRPVKDDTEVVVAFTSGVGVKKLLLSFAKLEKIE</sequence>
<comment type="caution">
    <text evidence="1">The sequence shown here is derived from an EMBL/GenBank/DDBJ whole genome shotgun (WGS) entry which is preliminary data.</text>
</comment>
<name>X1DIN2_9ZZZZ</name>
<dbReference type="Pfam" id="PF21196">
    <property type="entry name" value="PcrA_UvrD_tudor"/>
    <property type="match status" value="1"/>
</dbReference>
<dbReference type="EMBL" id="BARU01001706">
    <property type="protein sequence ID" value="GAH20047.1"/>
    <property type="molecule type" value="Genomic_DNA"/>
</dbReference>
<evidence type="ECO:0008006" key="2">
    <source>
        <dbReference type="Google" id="ProtNLM"/>
    </source>
</evidence>
<evidence type="ECO:0000313" key="1">
    <source>
        <dbReference type="EMBL" id="GAH20047.1"/>
    </source>
</evidence>
<protein>
    <recommendedName>
        <fullName evidence="2">ATP-dependent DNA helicase PcrA</fullName>
    </recommendedName>
</protein>
<feature type="non-terminal residue" evidence="1">
    <location>
        <position position="1"/>
    </location>
</feature>
<reference evidence="1" key="1">
    <citation type="journal article" date="2014" name="Front. Microbiol.">
        <title>High frequency of phylogenetically diverse reductive dehalogenase-homologous genes in deep subseafloor sedimentary metagenomes.</title>
        <authorList>
            <person name="Kawai M."/>
            <person name="Futagami T."/>
            <person name="Toyoda A."/>
            <person name="Takaki Y."/>
            <person name="Nishi S."/>
            <person name="Hori S."/>
            <person name="Arai W."/>
            <person name="Tsubouchi T."/>
            <person name="Morono Y."/>
            <person name="Uchiyama I."/>
            <person name="Ito T."/>
            <person name="Fujiyama A."/>
            <person name="Inagaki F."/>
            <person name="Takami H."/>
        </authorList>
    </citation>
    <scope>NUCLEOTIDE SEQUENCE</scope>
    <source>
        <strain evidence="1">Expedition CK06-06</strain>
    </source>
</reference>
<proteinExistence type="predicted"/>
<gene>
    <name evidence="1" type="ORF">S03H2_04337</name>
</gene>
<dbReference type="AlphaFoldDB" id="X1DIN2"/>
<accession>X1DIN2</accession>
<organism evidence="1">
    <name type="scientific">marine sediment metagenome</name>
    <dbReference type="NCBI Taxonomy" id="412755"/>
    <lineage>
        <taxon>unclassified sequences</taxon>
        <taxon>metagenomes</taxon>
        <taxon>ecological metagenomes</taxon>
    </lineage>
</organism>